<dbReference type="SMART" id="SM00429">
    <property type="entry name" value="IPT"/>
    <property type="match status" value="8"/>
</dbReference>
<dbReference type="Gene3D" id="2.60.40.10">
    <property type="entry name" value="Immunoglobulins"/>
    <property type="match status" value="8"/>
</dbReference>
<dbReference type="RefSeq" id="WP_198768381.1">
    <property type="nucleotide sequence ID" value="NZ_JAEACF010000001.1"/>
</dbReference>
<dbReference type="Proteomes" id="UP001549097">
    <property type="component" value="Unassembled WGS sequence"/>
</dbReference>
<dbReference type="CDD" id="cd00102">
    <property type="entry name" value="IPT"/>
    <property type="match status" value="8"/>
</dbReference>
<dbReference type="Pfam" id="PF00092">
    <property type="entry name" value="VWA"/>
    <property type="match status" value="1"/>
</dbReference>
<dbReference type="InterPro" id="IPR014756">
    <property type="entry name" value="Ig_E-set"/>
</dbReference>
<dbReference type="SMART" id="SM00327">
    <property type="entry name" value="VWA"/>
    <property type="match status" value="1"/>
</dbReference>
<evidence type="ECO:0000313" key="2">
    <source>
        <dbReference type="EMBL" id="MET3727022.1"/>
    </source>
</evidence>
<feature type="domain" description="VWFA" evidence="1">
    <location>
        <begin position="68"/>
        <end position="243"/>
    </location>
</feature>
<dbReference type="SUPFAM" id="SSF81296">
    <property type="entry name" value="E set domains"/>
    <property type="match status" value="8"/>
</dbReference>
<dbReference type="InterPro" id="IPR013783">
    <property type="entry name" value="Ig-like_fold"/>
</dbReference>
<dbReference type="PANTHER" id="PTHR22625">
    <property type="entry name" value="PLEXIN"/>
    <property type="match status" value="1"/>
</dbReference>
<protein>
    <recommendedName>
        <fullName evidence="1">VWFA domain-containing protein</fullName>
    </recommendedName>
</protein>
<dbReference type="Gene3D" id="3.40.50.410">
    <property type="entry name" value="von Willebrand factor, type A domain"/>
    <property type="match status" value="1"/>
</dbReference>
<proteinExistence type="predicted"/>
<evidence type="ECO:0000259" key="1">
    <source>
        <dbReference type="PROSITE" id="PS50234"/>
    </source>
</evidence>
<sequence length="1047" mass="112296">MEKFLKYLLAILLVLTSVLPVFDSVKASTNYVTANRTLEKSILTTNEEMEVTLNIQGTPPLNVVKPNDVVLVIDKSGSMTADNRISAAKDAARGFIDLMDLKQHKVGIVDFSDSAQKYNLNTDAASTKSYINTIQAGGSTNTGGAITEAINMLSSHRQEAQPVIVLLTDGAANSYEYAKQQAQAAKDAGIVFYTIALLGANDNPDQSGPNSLLKEMATTSHHHHFVLGSAGLADIYANIVKEIGMASAYDVEVKETVSPNFEIVPGSYDNNIPKPTVVGNVLTWNFLELKNDPLTFKYKIRPKKDAKIGTIPVTEPLSIKYKDYTGANRTYSVLGSSVTLKHPAPLITSVTESKGSIDGGNKVSIKGDFFRTGLTVKFNTNLASDVQVISQNEITATAPSGLQGAATIYVRNDDGQTATSPYHYFAKPVISSISPASGPFLGGNTIIIKGNYFLNGIKIKIGEQFATVDYRNPTEIRAVVPAGIQEGSVDVYLENPDATNVIAVNGYKYDPPIKDELNIINVSPNQGLTKGGELVYIDGKKFKQGLEVFFGDKKANISTYYSDTRIRVVAPENIEGIVPITIKNPDGESAVIADAYTYNKPPLLPSPQLTSVTPNSGLVTGGDLIILEGNNFTKDMKISFGSSETEVDYFYSINKVRVKVPATVIPGTVDVSVTLPDNQTVTLSGAYTYKELPPPPAPEVTNISPNSGKLSGGELVYIDGKNFVDGVKVYFGENEAKMSVFYGSQRIRVIAPANINSGNVEIRIVNPDNQEARLANAYTYLAPPPPPAPELKAVSPNSGLTSGGELVYIDGVNIDSKATFMFGSKIVPIQTYYSTSRVRVTAPKSDGFIGSVDITVTNSDGQTFTLPQSYTYKAVVPKITNVTPNNGQLTGGELVYIDGENFDSSLTVTVGGKVITDITYYSNARLRIKIPAGDTPGQVPIIVTNPDGQIATSTYTYNAPPAKSAPIMTKLSATSGSISGGNLVYIDGSGFELGLKIDVGGIIIDPNVFYNSTRIRIKMPASSVGIKNVQIINPDGQVSNILNYEYK</sequence>
<dbReference type="PANTHER" id="PTHR22625:SF70">
    <property type="entry name" value="PLEXIN A, ISOFORM A"/>
    <property type="match status" value="1"/>
</dbReference>
<accession>A0ABV2LHP8</accession>
<dbReference type="Pfam" id="PF01833">
    <property type="entry name" value="TIG"/>
    <property type="match status" value="8"/>
</dbReference>
<reference evidence="2 3" key="1">
    <citation type="submission" date="2024-06" db="EMBL/GenBank/DDBJ databases">
        <title>Genomic Encyclopedia of Type Strains, Phase IV (KMG-IV): sequencing the most valuable type-strain genomes for metagenomic binning, comparative biology and taxonomic classification.</title>
        <authorList>
            <person name="Goeker M."/>
        </authorList>
    </citation>
    <scope>NUCLEOTIDE SEQUENCE [LARGE SCALE GENOMIC DNA]</scope>
    <source>
        <strain evidence="2 3">DSM 100124</strain>
    </source>
</reference>
<organism evidence="2 3">
    <name type="scientific">Fictibacillus halophilus</name>
    <dbReference type="NCBI Taxonomy" id="1610490"/>
    <lineage>
        <taxon>Bacteria</taxon>
        <taxon>Bacillati</taxon>
        <taxon>Bacillota</taxon>
        <taxon>Bacilli</taxon>
        <taxon>Bacillales</taxon>
        <taxon>Fictibacillaceae</taxon>
        <taxon>Fictibacillus</taxon>
    </lineage>
</organism>
<gene>
    <name evidence="2" type="ORF">ABID52_000603</name>
</gene>
<comment type="caution">
    <text evidence="2">The sequence shown here is derived from an EMBL/GenBank/DDBJ whole genome shotgun (WGS) entry which is preliminary data.</text>
</comment>
<dbReference type="SUPFAM" id="SSF53300">
    <property type="entry name" value="vWA-like"/>
    <property type="match status" value="1"/>
</dbReference>
<name>A0ABV2LHP8_9BACL</name>
<dbReference type="InterPro" id="IPR002035">
    <property type="entry name" value="VWF_A"/>
</dbReference>
<dbReference type="InterPro" id="IPR002909">
    <property type="entry name" value="IPT_dom"/>
</dbReference>
<dbReference type="EMBL" id="JBEPMP010000001">
    <property type="protein sequence ID" value="MET3727022.1"/>
    <property type="molecule type" value="Genomic_DNA"/>
</dbReference>
<keyword evidence="3" id="KW-1185">Reference proteome</keyword>
<dbReference type="CDD" id="cd00198">
    <property type="entry name" value="vWFA"/>
    <property type="match status" value="1"/>
</dbReference>
<evidence type="ECO:0000313" key="3">
    <source>
        <dbReference type="Proteomes" id="UP001549097"/>
    </source>
</evidence>
<dbReference type="InterPro" id="IPR031148">
    <property type="entry name" value="Plexin"/>
</dbReference>
<dbReference type="InterPro" id="IPR036465">
    <property type="entry name" value="vWFA_dom_sf"/>
</dbReference>
<dbReference type="PROSITE" id="PS50234">
    <property type="entry name" value="VWFA"/>
    <property type="match status" value="1"/>
</dbReference>